<accession>A0A0P1H0P0</accession>
<evidence type="ECO:0000313" key="3">
    <source>
        <dbReference type="EMBL" id="CUH83589.1"/>
    </source>
</evidence>
<dbReference type="Pfam" id="PF00174">
    <property type="entry name" value="Oxidored_molyb"/>
    <property type="match status" value="1"/>
</dbReference>
<dbReference type="AlphaFoldDB" id="A0A0P1H0P0"/>
<organism evidence="3 4">
    <name type="scientific">Thalassovita mediterranea</name>
    <dbReference type="NCBI Taxonomy" id="340021"/>
    <lineage>
        <taxon>Bacteria</taxon>
        <taxon>Pseudomonadati</taxon>
        <taxon>Pseudomonadota</taxon>
        <taxon>Alphaproteobacteria</taxon>
        <taxon>Rhodobacterales</taxon>
        <taxon>Roseobacteraceae</taxon>
        <taxon>Thalassovita</taxon>
    </lineage>
</organism>
<proteinExistence type="predicted"/>
<dbReference type="Proteomes" id="UP000051681">
    <property type="component" value="Unassembled WGS sequence"/>
</dbReference>
<sequence>MNYLKRLAYSVAVLGVTTVSVWASSQDQIRVSGALATDVQTITIEEIEAIGLTTISASSPSDASKRSFSGVWLDDFVAAYGADTVASIRFTAIDYYQVTFDRAEWERSKILLATRENGKVLEFETRGPMRVIVDDYDPNDELHQELTPKWIWMITEITFND</sequence>
<evidence type="ECO:0000259" key="2">
    <source>
        <dbReference type="Pfam" id="PF00174"/>
    </source>
</evidence>
<dbReference type="OrthoDB" id="9798763at2"/>
<evidence type="ECO:0000256" key="1">
    <source>
        <dbReference type="SAM" id="SignalP"/>
    </source>
</evidence>
<dbReference type="RefSeq" id="WP_058317738.1">
    <property type="nucleotide sequence ID" value="NZ_CYSF01000005.1"/>
</dbReference>
<keyword evidence="1" id="KW-0732">Signal</keyword>
<feature type="chain" id="PRO_5006063938" evidence="1">
    <location>
        <begin position="24"/>
        <end position="161"/>
    </location>
</feature>
<evidence type="ECO:0000313" key="4">
    <source>
        <dbReference type="Proteomes" id="UP000051681"/>
    </source>
</evidence>
<dbReference type="EMBL" id="CYSF01000005">
    <property type="protein sequence ID" value="CUH83589.1"/>
    <property type="molecule type" value="Genomic_DNA"/>
</dbReference>
<feature type="domain" description="Oxidoreductase molybdopterin-binding" evidence="2">
    <location>
        <begin position="63"/>
        <end position="135"/>
    </location>
</feature>
<dbReference type="SUPFAM" id="SSF56524">
    <property type="entry name" value="Oxidoreductase molybdopterin-binding domain"/>
    <property type="match status" value="1"/>
</dbReference>
<dbReference type="InterPro" id="IPR000572">
    <property type="entry name" value="OxRdtase_Mopterin-bd_dom"/>
</dbReference>
<reference evidence="3 4" key="1">
    <citation type="submission" date="2015-09" db="EMBL/GenBank/DDBJ databases">
        <authorList>
            <consortium name="Swine Surveillance"/>
        </authorList>
    </citation>
    <scope>NUCLEOTIDE SEQUENCE [LARGE SCALE GENOMIC DNA]</scope>
    <source>
        <strain evidence="3 4">CECT 8383</strain>
    </source>
</reference>
<dbReference type="InterPro" id="IPR036374">
    <property type="entry name" value="OxRdtase_Mopterin-bd_sf"/>
</dbReference>
<feature type="signal peptide" evidence="1">
    <location>
        <begin position="1"/>
        <end position="23"/>
    </location>
</feature>
<gene>
    <name evidence="3" type="ORF">TM5383_00780</name>
</gene>
<keyword evidence="4" id="KW-1185">Reference proteome</keyword>
<protein>
    <submittedName>
        <fullName evidence="3">Oxidoreductase molybdopterin binding domain protein</fullName>
    </submittedName>
</protein>
<name>A0A0P1H0P0_9RHOB</name>
<dbReference type="STRING" id="340021.TM5383_00780"/>
<dbReference type="Gene3D" id="3.90.420.10">
    <property type="entry name" value="Oxidoreductase, molybdopterin-binding domain"/>
    <property type="match status" value="1"/>
</dbReference>